<sequence length="247" mass="29241">MEKYRLLSAELYEMLREKGLQYLYHANTVSTSLTFIKQNALLSRAYVEFNTLVQTGQKSDAGDKEHDVWDHVFLDGEDLHKRYSQANKYGPVTFRMKLELLKAPELEYIYITRSNPMYWKKNTPVEKKFYASIDEVKADYLSGRKLDSQIMFTLKDTQKKVALDKFLVAVGIDKPEILINLKSGGMKNVGEYTFEKISKTLADSGLENVPVYFRHENESRYCRCNFNYTYYYNFDYQEFMKRFYPFE</sequence>
<proteinExistence type="predicted"/>
<keyword evidence="2" id="KW-1185">Reference proteome</keyword>
<accession>A0A6J4GA75</accession>
<name>A0A6J4GA75_9FLAO</name>
<organism evidence="1 2">
    <name type="scientific">Flavobacterium bizetiae</name>
    <dbReference type="NCBI Taxonomy" id="2704140"/>
    <lineage>
        <taxon>Bacteria</taxon>
        <taxon>Pseudomonadati</taxon>
        <taxon>Bacteroidota</taxon>
        <taxon>Flavobacteriia</taxon>
        <taxon>Flavobacteriales</taxon>
        <taxon>Flavobacteriaceae</taxon>
        <taxon>Flavobacterium</taxon>
    </lineage>
</organism>
<protein>
    <submittedName>
        <fullName evidence="1">Uncharacterized protein</fullName>
    </submittedName>
</protein>
<evidence type="ECO:0000313" key="2">
    <source>
        <dbReference type="Proteomes" id="UP000479938"/>
    </source>
</evidence>
<dbReference type="Proteomes" id="UP000479938">
    <property type="component" value="Unassembled WGS sequence"/>
</dbReference>
<gene>
    <name evidence="1" type="ORF">FLA105534_00901</name>
</gene>
<dbReference type="AlphaFoldDB" id="A0A6J4GA75"/>
<dbReference type="RefSeq" id="WP_173969641.1">
    <property type="nucleotide sequence ID" value="NZ_CADCSU010000048.1"/>
</dbReference>
<dbReference type="EMBL" id="CADCSU010000048">
    <property type="protein sequence ID" value="CAA9196008.1"/>
    <property type="molecule type" value="Genomic_DNA"/>
</dbReference>
<reference evidence="1 2" key="1">
    <citation type="submission" date="2020-02" db="EMBL/GenBank/DDBJ databases">
        <authorList>
            <person name="Criscuolo A."/>
        </authorList>
    </citation>
    <scope>NUCLEOTIDE SEQUENCE [LARGE SCALE GENOMIC DNA]</scope>
    <source>
        <strain evidence="1">CIP105534</strain>
    </source>
</reference>
<evidence type="ECO:0000313" key="1">
    <source>
        <dbReference type="EMBL" id="CAA9196008.1"/>
    </source>
</evidence>